<evidence type="ECO:0000256" key="1">
    <source>
        <dbReference type="SAM" id="MobiDB-lite"/>
    </source>
</evidence>
<gene>
    <name evidence="2" type="ORF">ACH4F9_43360</name>
</gene>
<protein>
    <submittedName>
        <fullName evidence="2">Uncharacterized protein</fullName>
    </submittedName>
</protein>
<evidence type="ECO:0000313" key="2">
    <source>
        <dbReference type="EMBL" id="MFH8551836.1"/>
    </source>
</evidence>
<dbReference type="Proteomes" id="UP001610818">
    <property type="component" value="Unassembled WGS sequence"/>
</dbReference>
<proteinExistence type="predicted"/>
<comment type="caution">
    <text evidence="2">The sequence shown here is derived from an EMBL/GenBank/DDBJ whole genome shotgun (WGS) entry which is preliminary data.</text>
</comment>
<feature type="compositionally biased region" description="Basic and acidic residues" evidence="1">
    <location>
        <begin position="1"/>
        <end position="10"/>
    </location>
</feature>
<organism evidence="2 3">
    <name type="scientific">Streptomyces longisporoflavus</name>
    <dbReference type="NCBI Taxonomy" id="28044"/>
    <lineage>
        <taxon>Bacteria</taxon>
        <taxon>Bacillati</taxon>
        <taxon>Actinomycetota</taxon>
        <taxon>Actinomycetes</taxon>
        <taxon>Kitasatosporales</taxon>
        <taxon>Streptomycetaceae</taxon>
        <taxon>Streptomyces</taxon>
    </lineage>
</organism>
<keyword evidence="3" id="KW-1185">Reference proteome</keyword>
<dbReference type="EMBL" id="JBIRGQ010000015">
    <property type="protein sequence ID" value="MFH8551836.1"/>
    <property type="molecule type" value="Genomic_DNA"/>
</dbReference>
<sequence length="55" mass="5931">MSNNEQRDQQHVPAPQQQTPEPRREFAKKGALAVIGATFSGAARAVVARLLEGDS</sequence>
<name>A0ABW7R8E6_9ACTN</name>
<feature type="region of interest" description="Disordered" evidence="1">
    <location>
        <begin position="1"/>
        <end position="28"/>
    </location>
</feature>
<evidence type="ECO:0000313" key="3">
    <source>
        <dbReference type="Proteomes" id="UP001610818"/>
    </source>
</evidence>
<reference evidence="2 3" key="1">
    <citation type="submission" date="2024-10" db="EMBL/GenBank/DDBJ databases">
        <title>The Natural Products Discovery Center: Release of the First 8490 Sequenced Strains for Exploring Actinobacteria Biosynthetic Diversity.</title>
        <authorList>
            <person name="Kalkreuter E."/>
            <person name="Kautsar S.A."/>
            <person name="Yang D."/>
            <person name="Bader C.D."/>
            <person name="Teijaro C.N."/>
            <person name="Fluegel L."/>
            <person name="Davis C.M."/>
            <person name="Simpson J.R."/>
            <person name="Lauterbach L."/>
            <person name="Steele A.D."/>
            <person name="Gui C."/>
            <person name="Meng S."/>
            <person name="Li G."/>
            <person name="Viehrig K."/>
            <person name="Ye F."/>
            <person name="Su P."/>
            <person name="Kiefer A.F."/>
            <person name="Nichols A."/>
            <person name="Cepeda A.J."/>
            <person name="Yan W."/>
            <person name="Fan B."/>
            <person name="Jiang Y."/>
            <person name="Adhikari A."/>
            <person name="Zheng C.-J."/>
            <person name="Schuster L."/>
            <person name="Cowan T.M."/>
            <person name="Smanski M.J."/>
            <person name="Chevrette M.G."/>
            <person name="De Carvalho L.P.S."/>
            <person name="Shen B."/>
        </authorList>
    </citation>
    <scope>NUCLEOTIDE SEQUENCE [LARGE SCALE GENOMIC DNA]</scope>
    <source>
        <strain evidence="2 3">NPDC017990</strain>
    </source>
</reference>
<dbReference type="RefSeq" id="WP_397718922.1">
    <property type="nucleotide sequence ID" value="NZ_JBIRGN010000015.1"/>
</dbReference>
<accession>A0ABW7R8E6</accession>